<name>A0A431UZ66_9GAMM</name>
<dbReference type="RefSeq" id="WP_126486984.1">
    <property type="nucleotide sequence ID" value="NZ_RXNS01000028.1"/>
</dbReference>
<proteinExistence type="predicted"/>
<evidence type="ECO:0000259" key="1">
    <source>
        <dbReference type="PROSITE" id="PS50943"/>
    </source>
</evidence>
<dbReference type="Gene3D" id="1.10.260.40">
    <property type="entry name" value="lambda repressor-like DNA-binding domains"/>
    <property type="match status" value="1"/>
</dbReference>
<dbReference type="InterPro" id="IPR001387">
    <property type="entry name" value="Cro/C1-type_HTH"/>
</dbReference>
<dbReference type="CDD" id="cd00093">
    <property type="entry name" value="HTH_XRE"/>
    <property type="match status" value="1"/>
</dbReference>
<dbReference type="GO" id="GO:0003677">
    <property type="term" value="F:DNA binding"/>
    <property type="evidence" value="ECO:0007669"/>
    <property type="project" value="InterPro"/>
</dbReference>
<gene>
    <name evidence="2" type="ORF">EKG36_19700</name>
</gene>
<dbReference type="EMBL" id="RXNS01000028">
    <property type="protein sequence ID" value="RTQ97939.1"/>
    <property type="molecule type" value="Genomic_DNA"/>
</dbReference>
<dbReference type="OrthoDB" id="6240846at2"/>
<organism evidence="2 3">
    <name type="scientific">Halomonas nitroreducens</name>
    <dbReference type="NCBI Taxonomy" id="447425"/>
    <lineage>
        <taxon>Bacteria</taxon>
        <taxon>Pseudomonadati</taxon>
        <taxon>Pseudomonadota</taxon>
        <taxon>Gammaproteobacteria</taxon>
        <taxon>Oceanospirillales</taxon>
        <taxon>Halomonadaceae</taxon>
        <taxon>Halomonas</taxon>
    </lineage>
</organism>
<protein>
    <submittedName>
        <fullName evidence="2">Helix-turn-helix domain-containing protein</fullName>
    </submittedName>
</protein>
<dbReference type="AlphaFoldDB" id="A0A431UZ66"/>
<accession>A0A431UZ66</accession>
<dbReference type="SMART" id="SM00530">
    <property type="entry name" value="HTH_XRE"/>
    <property type="match status" value="1"/>
</dbReference>
<dbReference type="SUPFAM" id="SSF47413">
    <property type="entry name" value="lambda repressor-like DNA-binding domains"/>
    <property type="match status" value="1"/>
</dbReference>
<sequence>MKPTPMTPEEREAALLDQLRRLMRGELSEGQVLRHLRREVLGLSQGAYAELVGVSRRTLSDLERDAGNASMASMNRVFRPLGLRVGLVPRQPALLARLAEDAERP</sequence>
<reference evidence="2 3" key="1">
    <citation type="submission" date="2018-12" db="EMBL/GenBank/DDBJ databases">
        <authorList>
            <person name="Yu L."/>
        </authorList>
    </citation>
    <scope>NUCLEOTIDE SEQUENCE [LARGE SCALE GENOMIC DNA]</scope>
    <source>
        <strain evidence="2 3">11S</strain>
    </source>
</reference>
<dbReference type="InterPro" id="IPR010982">
    <property type="entry name" value="Lambda_DNA-bd_dom_sf"/>
</dbReference>
<keyword evidence="3" id="KW-1185">Reference proteome</keyword>
<evidence type="ECO:0000313" key="3">
    <source>
        <dbReference type="Proteomes" id="UP000267400"/>
    </source>
</evidence>
<comment type="caution">
    <text evidence="2">The sequence shown here is derived from an EMBL/GenBank/DDBJ whole genome shotgun (WGS) entry which is preliminary data.</text>
</comment>
<feature type="domain" description="HTH cro/C1-type" evidence="1">
    <location>
        <begin position="33"/>
        <end position="88"/>
    </location>
</feature>
<dbReference type="PROSITE" id="PS50943">
    <property type="entry name" value="HTH_CROC1"/>
    <property type="match status" value="1"/>
</dbReference>
<evidence type="ECO:0000313" key="2">
    <source>
        <dbReference type="EMBL" id="RTQ97939.1"/>
    </source>
</evidence>
<dbReference type="Proteomes" id="UP000267400">
    <property type="component" value="Unassembled WGS sequence"/>
</dbReference>
<dbReference type="Pfam" id="PF01381">
    <property type="entry name" value="HTH_3"/>
    <property type="match status" value="1"/>
</dbReference>